<sequence>MSLIKCPRCQNQINNTDVFCPQCGYSIKEKDNSPKQPPTPISSNPHKKNNNGCGIIVFLFFCILFIVFLVKNCSGTKDSSNFTTEATQQLSKEDSIKNKQKIDSIIKQEKIEEEKFLKSKAGKIHKKHPEWSRKDCISISKNQIWIGMEYEMLVYMRGKPNNVNTSNYGDGPHYQACWHNYDASCFYFDQSQIITSYN</sequence>
<dbReference type="InterPro" id="IPR026870">
    <property type="entry name" value="Zinc_ribbon_dom"/>
</dbReference>
<dbReference type="AlphaFoldDB" id="A0A316WKS3"/>
<organism evidence="3 4">
    <name type="scientific">Chryseobacterium oncorhynchi</name>
    <dbReference type="NCBI Taxonomy" id="741074"/>
    <lineage>
        <taxon>Bacteria</taxon>
        <taxon>Pseudomonadati</taxon>
        <taxon>Bacteroidota</taxon>
        <taxon>Flavobacteriia</taxon>
        <taxon>Flavobacteriales</taxon>
        <taxon>Weeksellaceae</taxon>
        <taxon>Chryseobacterium group</taxon>
        <taxon>Chryseobacterium</taxon>
    </lineage>
</organism>
<evidence type="ECO:0000313" key="4">
    <source>
        <dbReference type="Proteomes" id="UP000236182"/>
    </source>
</evidence>
<keyword evidence="1" id="KW-0812">Transmembrane</keyword>
<proteinExistence type="predicted"/>
<dbReference type="RefSeq" id="WP_109622560.1">
    <property type="nucleotide sequence ID" value="NZ_PPEI02000005.1"/>
</dbReference>
<dbReference type="EMBL" id="PPEI02000005">
    <property type="protein sequence ID" value="PWN61984.1"/>
    <property type="molecule type" value="Genomic_DNA"/>
</dbReference>
<name>A0A316WKS3_9FLAO</name>
<evidence type="ECO:0000256" key="1">
    <source>
        <dbReference type="SAM" id="Phobius"/>
    </source>
</evidence>
<keyword evidence="1" id="KW-1133">Transmembrane helix</keyword>
<reference evidence="3" key="1">
    <citation type="submission" date="2018-04" db="EMBL/GenBank/DDBJ databases">
        <title>Draft Genome Sequences of Chryseobacterium lactis NCTC11390T isolated from milk, Chryseobacterium oncorhynchi 701B-08T from rainbow trout, and Chryseobacterium viscerum 687B-08T from diseased fish.</title>
        <authorList>
            <person name="Jeong J.-J."/>
            <person name="Lee Y.J."/>
            <person name="Pathiraja D."/>
            <person name="Park B."/>
            <person name="Choi I.-G."/>
            <person name="Kim K.D."/>
        </authorList>
    </citation>
    <scope>NUCLEOTIDE SEQUENCE [LARGE SCALE GENOMIC DNA]</scope>
    <source>
        <strain evidence="3">701B-08</strain>
    </source>
</reference>
<dbReference type="Proteomes" id="UP000236182">
    <property type="component" value="Unassembled WGS sequence"/>
</dbReference>
<keyword evidence="4" id="KW-1185">Reference proteome</keyword>
<protein>
    <recommendedName>
        <fullName evidence="2">Zinc-ribbon domain-containing protein</fullName>
    </recommendedName>
</protein>
<dbReference type="Pfam" id="PF13240">
    <property type="entry name" value="Zn_Ribbon_1"/>
    <property type="match status" value="1"/>
</dbReference>
<comment type="caution">
    <text evidence="3">The sequence shown here is derived from an EMBL/GenBank/DDBJ whole genome shotgun (WGS) entry which is preliminary data.</text>
</comment>
<dbReference type="OrthoDB" id="1271222at2"/>
<feature type="transmembrane region" description="Helical" evidence="1">
    <location>
        <begin position="52"/>
        <end position="70"/>
    </location>
</feature>
<keyword evidence="1" id="KW-0472">Membrane</keyword>
<evidence type="ECO:0000259" key="2">
    <source>
        <dbReference type="Pfam" id="PF13240"/>
    </source>
</evidence>
<feature type="domain" description="Zinc-ribbon" evidence="2">
    <location>
        <begin position="5"/>
        <end position="26"/>
    </location>
</feature>
<evidence type="ECO:0000313" key="3">
    <source>
        <dbReference type="EMBL" id="PWN61984.1"/>
    </source>
</evidence>
<accession>A0A316WKS3</accession>
<gene>
    <name evidence="3" type="ORF">C1638_015835</name>
</gene>